<dbReference type="EMBL" id="QXFU01002005">
    <property type="protein sequence ID" value="KAE8991912.1"/>
    <property type="molecule type" value="Genomic_DNA"/>
</dbReference>
<evidence type="ECO:0000313" key="8">
    <source>
        <dbReference type="Proteomes" id="UP000435112"/>
    </source>
</evidence>
<evidence type="ECO:0000313" key="6">
    <source>
        <dbReference type="Proteomes" id="UP000429607"/>
    </source>
</evidence>
<dbReference type="EMBL" id="QXFT01001256">
    <property type="protein sequence ID" value="KAE9323929.1"/>
    <property type="molecule type" value="Genomic_DNA"/>
</dbReference>
<evidence type="ECO:0000313" key="3">
    <source>
        <dbReference type="EMBL" id="KAE8991912.1"/>
    </source>
</evidence>
<dbReference type="OrthoDB" id="160605at2759"/>
<sequence>MASVARVSVAVAFTVDPLAARDSGVELSLRLESKRAADTSSGSWQRVREEPLKLQDVNIVSQLNRAQFAYRLSLRPAASDATQTAAFPIFLEVPALPSSPRDDADVAEMCPPQVGTFAVAEQFQCQSPEQNVADSTSASQAAAMLGGTLAAALLVYSLLPYVRSRNRKRCRSRSRTHFQTINEGLSWCGDQQEIPSTPTTPNGASRRMWGSLDDDGIEPARAYRDGLRERKSRQPEANGSAVSDAGSELMLAKLPDFNDERGWRDFFDSQIYHNEPQEEQRAATKPFLSVKTRGDPELIEAVVVKRTDLRQIKTAASAATRSDRYKSIRDKIDQASMEAAVDEAQSFYEFWQM</sequence>
<evidence type="ECO:0000256" key="2">
    <source>
        <dbReference type="SAM" id="Phobius"/>
    </source>
</evidence>
<comment type="caution">
    <text evidence="4">The sequence shown here is derived from an EMBL/GenBank/DDBJ whole genome shotgun (WGS) entry which is preliminary data.</text>
</comment>
<name>A0A6A3N4G8_9STRA</name>
<dbReference type="Proteomes" id="UP000435112">
    <property type="component" value="Unassembled WGS sequence"/>
</dbReference>
<reference evidence="6 8" key="1">
    <citation type="submission" date="2018-09" db="EMBL/GenBank/DDBJ databases">
        <title>Genomic investigation of the strawberry pathogen Phytophthora fragariae indicates pathogenicity is determined by transcriptional variation in three key races.</title>
        <authorList>
            <person name="Adams T.M."/>
            <person name="Armitage A.D."/>
            <person name="Sobczyk M.K."/>
            <person name="Bates H.J."/>
            <person name="Dunwell J.M."/>
            <person name="Nellist C.F."/>
            <person name="Harrison R.J."/>
        </authorList>
    </citation>
    <scope>NUCLEOTIDE SEQUENCE [LARGE SCALE GENOMIC DNA]</scope>
    <source>
        <strain evidence="4 6">SCRP249</strain>
        <strain evidence="3 8">SCRP324</strain>
        <strain evidence="5 7">SCRP333</strain>
    </source>
</reference>
<feature type="compositionally biased region" description="Polar residues" evidence="1">
    <location>
        <begin position="193"/>
        <end position="203"/>
    </location>
</feature>
<accession>A0A6A3N4G8</accession>
<gene>
    <name evidence="4" type="ORF">PR001_g8788</name>
    <name evidence="3" type="ORF">PR002_g20706</name>
    <name evidence="5" type="ORF">PR003_g16847</name>
</gene>
<feature type="transmembrane region" description="Helical" evidence="2">
    <location>
        <begin position="141"/>
        <end position="162"/>
    </location>
</feature>
<dbReference type="AlphaFoldDB" id="A0A6A3N4G8"/>
<organism evidence="4 6">
    <name type="scientific">Phytophthora rubi</name>
    <dbReference type="NCBI Taxonomy" id="129364"/>
    <lineage>
        <taxon>Eukaryota</taxon>
        <taxon>Sar</taxon>
        <taxon>Stramenopiles</taxon>
        <taxon>Oomycota</taxon>
        <taxon>Peronosporomycetes</taxon>
        <taxon>Peronosporales</taxon>
        <taxon>Peronosporaceae</taxon>
        <taxon>Phytophthora</taxon>
    </lineage>
</organism>
<dbReference type="Proteomes" id="UP000434957">
    <property type="component" value="Unassembled WGS sequence"/>
</dbReference>
<evidence type="ECO:0000313" key="5">
    <source>
        <dbReference type="EMBL" id="KAE9323929.1"/>
    </source>
</evidence>
<proteinExistence type="predicted"/>
<evidence type="ECO:0000256" key="1">
    <source>
        <dbReference type="SAM" id="MobiDB-lite"/>
    </source>
</evidence>
<protein>
    <submittedName>
        <fullName evidence="4">Uncharacterized protein</fullName>
    </submittedName>
</protein>
<evidence type="ECO:0000313" key="7">
    <source>
        <dbReference type="Proteomes" id="UP000434957"/>
    </source>
</evidence>
<feature type="region of interest" description="Disordered" evidence="1">
    <location>
        <begin position="189"/>
        <end position="215"/>
    </location>
</feature>
<dbReference type="Proteomes" id="UP000429607">
    <property type="component" value="Unassembled WGS sequence"/>
</dbReference>
<keyword evidence="2" id="KW-0812">Transmembrane</keyword>
<keyword evidence="2" id="KW-1133">Transmembrane helix</keyword>
<keyword evidence="7" id="KW-1185">Reference proteome</keyword>
<evidence type="ECO:0000313" key="4">
    <source>
        <dbReference type="EMBL" id="KAE9036503.1"/>
    </source>
</evidence>
<keyword evidence="2" id="KW-0472">Membrane</keyword>
<dbReference type="EMBL" id="QXFV01000473">
    <property type="protein sequence ID" value="KAE9036503.1"/>
    <property type="molecule type" value="Genomic_DNA"/>
</dbReference>